<evidence type="ECO:0000313" key="4">
    <source>
        <dbReference type="EMBL" id="EDO16035.1"/>
    </source>
</evidence>
<dbReference type="RefSeq" id="XP_001643893.1">
    <property type="nucleotide sequence ID" value="XM_001643843.1"/>
</dbReference>
<dbReference type="OrthoDB" id="331263at2759"/>
<dbReference type="InParanoid" id="A7TNV2"/>
<evidence type="ECO:0000256" key="1">
    <source>
        <dbReference type="SAM" id="MobiDB-lite"/>
    </source>
</evidence>
<dbReference type="FunCoup" id="A7TNV2">
    <property type="interactions" value="578"/>
</dbReference>
<keyword evidence="5" id="KW-1185">Reference proteome</keyword>
<dbReference type="GO" id="GO:0042765">
    <property type="term" value="C:GPI-anchor transamidase complex"/>
    <property type="evidence" value="ECO:0007669"/>
    <property type="project" value="EnsemblFungi"/>
</dbReference>
<reference evidence="4 5" key="1">
    <citation type="journal article" date="2007" name="Proc. Natl. Acad. Sci. U.S.A.">
        <title>Independent sorting-out of thousands of duplicated gene pairs in two yeast species descended from a whole-genome duplication.</title>
        <authorList>
            <person name="Scannell D.R."/>
            <person name="Frank A.C."/>
            <person name="Conant G.C."/>
            <person name="Byrne K.P."/>
            <person name="Woolfit M."/>
            <person name="Wolfe K.H."/>
        </authorList>
    </citation>
    <scope>NUCLEOTIDE SEQUENCE [LARGE SCALE GENOMIC DNA]</scope>
    <source>
        <strain evidence="5">ATCC 22028 / DSM 70294 / BCRC 21397 / CBS 2163 / NBRC 10782 / NRRL Y-8283 / UCD 57-17</strain>
    </source>
</reference>
<organism evidence="5">
    <name type="scientific">Vanderwaltozyma polyspora (strain ATCC 22028 / DSM 70294 / BCRC 21397 / CBS 2163 / NBRC 10782 / NRRL Y-8283 / UCD 57-17)</name>
    <name type="common">Kluyveromyces polysporus</name>
    <dbReference type="NCBI Taxonomy" id="436907"/>
    <lineage>
        <taxon>Eukaryota</taxon>
        <taxon>Fungi</taxon>
        <taxon>Dikarya</taxon>
        <taxon>Ascomycota</taxon>
        <taxon>Saccharomycotina</taxon>
        <taxon>Saccharomycetes</taxon>
        <taxon>Saccharomycetales</taxon>
        <taxon>Saccharomycetaceae</taxon>
        <taxon>Vanderwaltozyma</taxon>
    </lineage>
</organism>
<dbReference type="HOGENOM" id="CLU_021459_2_1_1"/>
<keyword evidence="2" id="KW-0812">Transmembrane</keyword>
<dbReference type="Pfam" id="PF04113">
    <property type="entry name" value="Gpi16"/>
    <property type="match status" value="1"/>
</dbReference>
<dbReference type="KEGG" id="vpo:Kpol_1067p7"/>
<evidence type="ECO:0000313" key="5">
    <source>
        <dbReference type="Proteomes" id="UP000000267"/>
    </source>
</evidence>
<evidence type="ECO:0000256" key="2">
    <source>
        <dbReference type="SAM" id="Phobius"/>
    </source>
</evidence>
<feature type="compositionally biased region" description="Low complexity" evidence="1">
    <location>
        <begin position="61"/>
        <end position="79"/>
    </location>
</feature>
<feature type="region of interest" description="Disordered" evidence="1">
    <location>
        <begin position="30"/>
        <end position="88"/>
    </location>
</feature>
<accession>A7TNV2</accession>
<dbReference type="eggNOG" id="KOG2407">
    <property type="taxonomic scope" value="Eukaryota"/>
</dbReference>
<proteinExistence type="predicted"/>
<keyword evidence="2" id="KW-1133">Transmembrane helix</keyword>
<feature type="signal peptide" evidence="3">
    <location>
        <begin position="1"/>
        <end position="27"/>
    </location>
</feature>
<evidence type="ECO:0000256" key="3">
    <source>
        <dbReference type="SAM" id="SignalP"/>
    </source>
</evidence>
<dbReference type="PhylomeDB" id="A7TNV2"/>
<feature type="chain" id="PRO_5002715804" description="GPI transamidase component GPI16" evidence="3">
    <location>
        <begin position="28"/>
        <end position="674"/>
    </location>
</feature>
<sequence length="674" mass="75920">MRLFSLRLKLETLLAVLLILVISSATGTQEENIVSRDEGSEVGRSESSGLDVESLSRDESLSLSSVTSAETESLTSEKSITSEEPVVSTPSIHWDESIGVNEDVSYQFDEKLTLRPLPNNFLQSSFMFEMNSTEFTPGVSSIDFDKYSHYTVFPKVFNSILHTTSARKLQIRFTRGFWDAESWGRLPHDGFKAGGSGVELWAVIEADSKEDAYLKWKKLANLLGGIFCASLNFIDSSKTTFPHTSIADDFELPLFDSNKQLFLLRAALANEPVCTENLTPFVKLLPTKGKSGISTLLDGHKVFDSYWHSLSIDISTRCDATSNICYDHMEANVDVVLHVPSTLSRNEMSIPKPVSGDNLRCDETKFYDAFHCFPKSESTETSYLISKIYGRQLKGSNLISNHPSRVCADVSEDWNILIELNGEYFATDNNCFDLTNNAKNDIYFESSNTTSISKSDDVPVFVSRSLISYGNDRGGLRTVFRNPTNKDVRVKYLEALPWFMRVFLSTMKLETGDEAVEKEELRRLLSSMHYLPAIDRKRPTNLEYDITIPAFSTYVVSYQFEKTLLEFAEYPPDANHGFEVESAVITVVEPVNYQIRTSTLLLVLSTPDFSMPYNVIILSSTVMGLIFGTLFNLLVKRLLTIEEADRIKATSGPKYKLRKLKEKLLSKFAPRKKD</sequence>
<dbReference type="Proteomes" id="UP000000267">
    <property type="component" value="Unassembled WGS sequence"/>
</dbReference>
<keyword evidence="2" id="KW-0472">Membrane</keyword>
<keyword evidence="3" id="KW-0732">Signal</keyword>
<dbReference type="GO" id="GO:0016255">
    <property type="term" value="P:attachment of GPI anchor to protein"/>
    <property type="evidence" value="ECO:0007669"/>
    <property type="project" value="EnsemblFungi"/>
</dbReference>
<evidence type="ECO:0008006" key="6">
    <source>
        <dbReference type="Google" id="ProtNLM"/>
    </source>
</evidence>
<dbReference type="PANTHER" id="PTHR12959:SF11">
    <property type="entry name" value="GPI TRANSAMIDASE COMPONENT PIG-T"/>
    <property type="match status" value="1"/>
</dbReference>
<dbReference type="EMBL" id="DS480435">
    <property type="protein sequence ID" value="EDO16035.1"/>
    <property type="molecule type" value="Genomic_DNA"/>
</dbReference>
<dbReference type="InterPro" id="IPR007245">
    <property type="entry name" value="PIG-T"/>
</dbReference>
<dbReference type="GeneID" id="5544160"/>
<feature type="transmembrane region" description="Helical" evidence="2">
    <location>
        <begin position="613"/>
        <end position="635"/>
    </location>
</feature>
<dbReference type="PANTHER" id="PTHR12959">
    <property type="entry name" value="GPI TRANSAMIDASE COMPONENT PIG-T-RELATED"/>
    <property type="match status" value="1"/>
</dbReference>
<dbReference type="STRING" id="436907.A7TNV2"/>
<feature type="compositionally biased region" description="Basic and acidic residues" evidence="1">
    <location>
        <begin position="33"/>
        <end position="44"/>
    </location>
</feature>
<gene>
    <name evidence="4" type="ORF">Kpol_1067p7</name>
</gene>
<name>A7TNV2_VANPO</name>
<protein>
    <recommendedName>
        <fullName evidence="6">GPI transamidase component GPI16</fullName>
    </recommendedName>
</protein>
<dbReference type="OMA" id="NHGHYIG"/>
<dbReference type="AlphaFoldDB" id="A7TNV2"/>